<evidence type="ECO:0000256" key="1">
    <source>
        <dbReference type="SAM" id="MobiDB-lite"/>
    </source>
</evidence>
<protein>
    <submittedName>
        <fullName evidence="2">Uncharacterized protein</fullName>
    </submittedName>
</protein>
<dbReference type="Proteomes" id="UP000736672">
    <property type="component" value="Unassembled WGS sequence"/>
</dbReference>
<proteinExistence type="predicted"/>
<evidence type="ECO:0000313" key="2">
    <source>
        <dbReference type="EMBL" id="KAH7274518.1"/>
    </source>
</evidence>
<comment type="caution">
    <text evidence="2">The sequence shown here is derived from an EMBL/GenBank/DDBJ whole genome shotgun (WGS) entry which is preliminary data.</text>
</comment>
<name>A0A9P9L5W4_FUSSL</name>
<gene>
    <name evidence="2" type="ORF">B0J15DRAFT_132279</name>
</gene>
<accession>A0A9P9L5W4</accession>
<dbReference type="EMBL" id="JAGTJS010000002">
    <property type="protein sequence ID" value="KAH7274518.1"/>
    <property type="molecule type" value="Genomic_DNA"/>
</dbReference>
<feature type="region of interest" description="Disordered" evidence="1">
    <location>
        <begin position="1"/>
        <end position="25"/>
    </location>
</feature>
<sequence>MIAAITARGALSGNPDPDPVRPRLSKPMRCKAKQNRAERRTRQGKALTNNSLACSRSTHVEKPPGTFWQIDDAIRYEQQMPGRGTPLPSIHPSPCSWDGWFAQDVLWPPDAHGCPPPEMQPRHPLLSQRRGRPRSPGMGEQCQWMDVSTRTTQKHPSRSSSTNRCKHQDEAPAWILRMSSVAPQRRWTVGLLDCVLHALELTRPALPCSLLLWNWEVMLSVPKSSRG</sequence>
<dbReference type="AlphaFoldDB" id="A0A9P9L5W4"/>
<feature type="region of interest" description="Disordered" evidence="1">
    <location>
        <begin position="119"/>
        <end position="141"/>
    </location>
</feature>
<organism evidence="2 3">
    <name type="scientific">Fusarium solani</name>
    <name type="common">Filamentous fungus</name>
    <dbReference type="NCBI Taxonomy" id="169388"/>
    <lineage>
        <taxon>Eukaryota</taxon>
        <taxon>Fungi</taxon>
        <taxon>Dikarya</taxon>
        <taxon>Ascomycota</taxon>
        <taxon>Pezizomycotina</taxon>
        <taxon>Sordariomycetes</taxon>
        <taxon>Hypocreomycetidae</taxon>
        <taxon>Hypocreales</taxon>
        <taxon>Nectriaceae</taxon>
        <taxon>Fusarium</taxon>
        <taxon>Fusarium solani species complex</taxon>
    </lineage>
</organism>
<reference evidence="2" key="1">
    <citation type="journal article" date="2021" name="Nat. Commun.">
        <title>Genetic determinants of endophytism in the Arabidopsis root mycobiome.</title>
        <authorList>
            <person name="Mesny F."/>
            <person name="Miyauchi S."/>
            <person name="Thiergart T."/>
            <person name="Pickel B."/>
            <person name="Atanasova L."/>
            <person name="Karlsson M."/>
            <person name="Huettel B."/>
            <person name="Barry K.W."/>
            <person name="Haridas S."/>
            <person name="Chen C."/>
            <person name="Bauer D."/>
            <person name="Andreopoulos W."/>
            <person name="Pangilinan J."/>
            <person name="LaButti K."/>
            <person name="Riley R."/>
            <person name="Lipzen A."/>
            <person name="Clum A."/>
            <person name="Drula E."/>
            <person name="Henrissat B."/>
            <person name="Kohler A."/>
            <person name="Grigoriev I.V."/>
            <person name="Martin F.M."/>
            <person name="Hacquard S."/>
        </authorList>
    </citation>
    <scope>NUCLEOTIDE SEQUENCE</scope>
    <source>
        <strain evidence="2">FSSC 5 MPI-SDFR-AT-0091</strain>
    </source>
</reference>
<evidence type="ECO:0000313" key="3">
    <source>
        <dbReference type="Proteomes" id="UP000736672"/>
    </source>
</evidence>
<keyword evidence="3" id="KW-1185">Reference proteome</keyword>